<gene>
    <name evidence="2" type="ORF">BLA29_013069</name>
</gene>
<keyword evidence="1" id="KW-0472">Membrane</keyword>
<dbReference type="EMBL" id="MUJZ01070916">
    <property type="protein sequence ID" value="OTF69372.1"/>
    <property type="molecule type" value="Genomic_DNA"/>
</dbReference>
<keyword evidence="1" id="KW-1133">Transmembrane helix</keyword>
<evidence type="ECO:0000256" key="1">
    <source>
        <dbReference type="SAM" id="Phobius"/>
    </source>
</evidence>
<reference evidence="2 3" key="1">
    <citation type="submission" date="2017-03" db="EMBL/GenBank/DDBJ databases">
        <title>Genome Survey of Euroglyphus maynei.</title>
        <authorList>
            <person name="Arlian L.G."/>
            <person name="Morgan M.S."/>
            <person name="Rider S.D."/>
        </authorList>
    </citation>
    <scope>NUCLEOTIDE SEQUENCE [LARGE SCALE GENOMIC DNA]</scope>
    <source>
        <strain evidence="2">Arlian Lab</strain>
        <tissue evidence="2">Whole body</tissue>
    </source>
</reference>
<sequence length="151" mass="17375">PFIPAKLSEVELLLIVSALLFLTLLLLGIGIGYYCLKKRKVKVVRKFIPPPYYPPPSISSEEHSIISEGSIIHRDDYHFQNLGFIPEAKLSYLDDMFYNDQDYIENDVLQTQQNVMVPSIPVFSTRKFDDRYVMNASETDVSTDLEVDRLI</sequence>
<feature type="non-terminal residue" evidence="2">
    <location>
        <position position="151"/>
    </location>
</feature>
<proteinExistence type="predicted"/>
<keyword evidence="3" id="KW-1185">Reference proteome</keyword>
<dbReference type="Proteomes" id="UP000194236">
    <property type="component" value="Unassembled WGS sequence"/>
</dbReference>
<accession>A0A1Y3ALQ4</accession>
<name>A0A1Y3ALQ4_EURMA</name>
<comment type="caution">
    <text evidence="2">The sequence shown here is derived from an EMBL/GenBank/DDBJ whole genome shotgun (WGS) entry which is preliminary data.</text>
</comment>
<feature type="non-terminal residue" evidence="2">
    <location>
        <position position="1"/>
    </location>
</feature>
<keyword evidence="1" id="KW-0812">Transmembrane</keyword>
<protein>
    <submittedName>
        <fullName evidence="2">Uncharacterized protein</fullName>
    </submittedName>
</protein>
<dbReference type="AlphaFoldDB" id="A0A1Y3ALQ4"/>
<evidence type="ECO:0000313" key="3">
    <source>
        <dbReference type="Proteomes" id="UP000194236"/>
    </source>
</evidence>
<feature type="transmembrane region" description="Helical" evidence="1">
    <location>
        <begin position="12"/>
        <end position="36"/>
    </location>
</feature>
<evidence type="ECO:0000313" key="2">
    <source>
        <dbReference type="EMBL" id="OTF69372.1"/>
    </source>
</evidence>
<organism evidence="2 3">
    <name type="scientific">Euroglyphus maynei</name>
    <name type="common">Mayne's house dust mite</name>
    <dbReference type="NCBI Taxonomy" id="6958"/>
    <lineage>
        <taxon>Eukaryota</taxon>
        <taxon>Metazoa</taxon>
        <taxon>Ecdysozoa</taxon>
        <taxon>Arthropoda</taxon>
        <taxon>Chelicerata</taxon>
        <taxon>Arachnida</taxon>
        <taxon>Acari</taxon>
        <taxon>Acariformes</taxon>
        <taxon>Sarcoptiformes</taxon>
        <taxon>Astigmata</taxon>
        <taxon>Psoroptidia</taxon>
        <taxon>Analgoidea</taxon>
        <taxon>Pyroglyphidae</taxon>
        <taxon>Pyroglyphinae</taxon>
        <taxon>Euroglyphus</taxon>
    </lineage>
</organism>